<reference evidence="3" key="1">
    <citation type="journal article" date="2022" name="Nat. Microbiol.">
        <title>Unique mobile elements and scalable gene flow at the prokaryote-eukaryote boundary revealed by circularized Asgard archaea genomes.</title>
        <authorList>
            <person name="Wu F."/>
            <person name="Speth D.R."/>
            <person name="Philosof A."/>
            <person name="Cremiere A."/>
            <person name="Narayanan A."/>
            <person name="Barco R.A."/>
            <person name="Connon S.A."/>
            <person name="Amend J.P."/>
            <person name="Antoshechkin I.A."/>
            <person name="Orphan V.J."/>
        </authorList>
    </citation>
    <scope>NUCLEOTIDE SEQUENCE</scope>
    <source>
        <strain evidence="3">PM71</strain>
    </source>
</reference>
<dbReference type="EMBL" id="CP084166">
    <property type="protein sequence ID" value="UJG41094.1"/>
    <property type="molecule type" value="Genomic_DNA"/>
</dbReference>
<organism evidence="3">
    <name type="scientific">Candidatus Heimdallarchaeum aukensis</name>
    <dbReference type="NCBI Taxonomy" id="2876573"/>
    <lineage>
        <taxon>Archaea</taxon>
        <taxon>Promethearchaeati</taxon>
        <taxon>Candidatus Heimdallarchaeota</taxon>
        <taxon>Candidatus Heimdallarchaeia (ex Rinke et al. 2021) (nom. nud.)</taxon>
        <taxon>Candidatus Heimdallarchaeales</taxon>
        <taxon>Candidatus Heimdallarchaeaceae</taxon>
        <taxon>Candidatus Heimdallarchaeum</taxon>
    </lineage>
</organism>
<name>A0A9Y1BLA4_9ARCH</name>
<dbReference type="InterPro" id="IPR029055">
    <property type="entry name" value="Ntn_hydrolases_N"/>
</dbReference>
<dbReference type="Gene3D" id="3.60.20.10">
    <property type="entry name" value="Glutamine Phosphoribosylpyrophosphate, subunit 1, domain 1"/>
    <property type="match status" value="1"/>
</dbReference>
<proteinExistence type="predicted"/>
<evidence type="ECO:0000256" key="1">
    <source>
        <dbReference type="ARBA" id="ARBA00022962"/>
    </source>
</evidence>
<accession>A0A9Y1BLA4</accession>
<dbReference type="PANTHER" id="PTHR42824">
    <property type="entry name" value="GLUTAMINE AMIDOTRANSFERASE"/>
    <property type="match status" value="1"/>
</dbReference>
<dbReference type="PANTHER" id="PTHR42824:SF1">
    <property type="entry name" value="GLUTAMINE AMIDOTRANSFERASE YAFJ-RELATED"/>
    <property type="match status" value="1"/>
</dbReference>
<dbReference type="SUPFAM" id="SSF56235">
    <property type="entry name" value="N-terminal nucleophile aminohydrolases (Ntn hydrolases)"/>
    <property type="match status" value="1"/>
</dbReference>
<sequence>MCRLFVKIGKNLEKNAISEFILSCEDYLKGPKLDIHERNEDQTFPHPDGFGYSFLKNGSFSTFHFLEPIFSTSVDIYSEVNRGEIALIHARKASPGIEIDIKNNHPFDQEFLGKTWVFMHNGTIKTEIKVDKNRFTPKGTTDSEKYFFKLLELIEKNGSLSSEAVYNLIKEWDYSGANFILANNEKVWIGVFFKKYPLYYTMKLYNSDSTIIISSCYLPSLGEAKLLKNNSLIEIDVKEKQIIQK</sequence>
<dbReference type="InterPro" id="IPR017932">
    <property type="entry name" value="GATase_2_dom"/>
</dbReference>
<protein>
    <submittedName>
        <fullName evidence="3">Class II glutamine amidotransferase</fullName>
    </submittedName>
</protein>
<dbReference type="AlphaFoldDB" id="A0A9Y1BLA4"/>
<dbReference type="Pfam" id="PF13230">
    <property type="entry name" value="GATase_4"/>
    <property type="match status" value="1"/>
</dbReference>
<dbReference type="InterPro" id="IPR026869">
    <property type="entry name" value="EgtC-like"/>
</dbReference>
<gene>
    <name evidence="3" type="ORF">K9W45_01210</name>
</gene>
<dbReference type="Proteomes" id="UP001201020">
    <property type="component" value="Chromosome"/>
</dbReference>
<evidence type="ECO:0000259" key="2">
    <source>
        <dbReference type="PROSITE" id="PS51278"/>
    </source>
</evidence>
<dbReference type="PROSITE" id="PS51278">
    <property type="entry name" value="GATASE_TYPE_2"/>
    <property type="match status" value="1"/>
</dbReference>
<feature type="domain" description="Glutamine amidotransferase type-2" evidence="2">
    <location>
        <begin position="2"/>
        <end position="245"/>
    </location>
</feature>
<evidence type="ECO:0000313" key="3">
    <source>
        <dbReference type="EMBL" id="UJG41094.1"/>
    </source>
</evidence>
<keyword evidence="1 3" id="KW-0315">Glutamine amidotransferase</keyword>